<dbReference type="Proteomes" id="UP000185639">
    <property type="component" value="Unassembled WGS sequence"/>
</dbReference>
<evidence type="ECO:0000256" key="1">
    <source>
        <dbReference type="SAM" id="SignalP"/>
    </source>
</evidence>
<feature type="chain" id="PRO_5012884981" description="Beta-barrel porin 2" evidence="1">
    <location>
        <begin position="22"/>
        <end position="401"/>
    </location>
</feature>
<dbReference type="STRING" id="484498.SAMN05421686_10489"/>
<evidence type="ECO:0000313" key="3">
    <source>
        <dbReference type="Proteomes" id="UP000185639"/>
    </source>
</evidence>
<gene>
    <name evidence="2" type="ORF">SAMN05421686_10489</name>
</gene>
<reference evidence="3" key="1">
    <citation type="submission" date="2017-01" db="EMBL/GenBank/DDBJ databases">
        <authorList>
            <person name="Varghese N."/>
            <person name="Submissions S."/>
        </authorList>
    </citation>
    <scope>NUCLEOTIDE SEQUENCE [LARGE SCALE GENOMIC DNA]</scope>
    <source>
        <strain evidence="3">DSM 24913</strain>
    </source>
</reference>
<sequence length="401" mass="43642">MKSVKIPLSVAVMVASFGAQAVEPQGILLDSGITLLPSVAISVQDNDNVYLQPEETQQSSTVTRLSPAVAVAADLGQTQLALGFAAEKGTYSSDEDDNYTDTRINVGADFEMTSRHALALSAQVNSLHDARGAGTTEGSAALEIKDPDEYDEDIWDAAFTYGSANALFNMTFGLNRYEKEYQNNLNVAATDNRDHVKTTLSVDTAIYVSDRSNFLIDLSTANIDYNEDNIITEGREGSLTKALVGMSYDLTGKLSGSAKVGAAQRNFDSDDVDSDKTLSWEVMGVWTPRTYSAITVFTSQASNEASSVGNYIDTKYSMVSWKHEFSEFFSLTTDVSLASDTYYNEVNNREDDTLSYSITGTYSPAKTLDVYGRIRQAERDSSEAGLDYDQQVVTLGLKLAI</sequence>
<evidence type="ECO:0008006" key="4">
    <source>
        <dbReference type="Google" id="ProtNLM"/>
    </source>
</evidence>
<feature type="signal peptide" evidence="1">
    <location>
        <begin position="1"/>
        <end position="21"/>
    </location>
</feature>
<dbReference type="AlphaFoldDB" id="A0A1N7LMG2"/>
<organism evidence="2 3">
    <name type="scientific">Thalassolituus maritimus</name>
    <dbReference type="NCBI Taxonomy" id="484498"/>
    <lineage>
        <taxon>Bacteria</taxon>
        <taxon>Pseudomonadati</taxon>
        <taxon>Pseudomonadota</taxon>
        <taxon>Gammaproteobacteria</taxon>
        <taxon>Oceanospirillales</taxon>
        <taxon>Oceanospirillaceae</taxon>
        <taxon>Thalassolituus</taxon>
    </lineage>
</organism>
<evidence type="ECO:0000313" key="2">
    <source>
        <dbReference type="EMBL" id="SIS75006.1"/>
    </source>
</evidence>
<keyword evidence="1" id="KW-0732">Signal</keyword>
<dbReference type="InterPro" id="IPR018759">
    <property type="entry name" value="BBP2_2"/>
</dbReference>
<name>A0A1N7LMG2_9GAMM</name>
<accession>A0A1N7LMG2</accession>
<dbReference type="EMBL" id="FTOH01000004">
    <property type="protein sequence ID" value="SIS75006.1"/>
    <property type="molecule type" value="Genomic_DNA"/>
</dbReference>
<dbReference type="RefSeq" id="WP_076514960.1">
    <property type="nucleotide sequence ID" value="NZ_FTOH01000004.1"/>
</dbReference>
<proteinExistence type="predicted"/>
<keyword evidence="3" id="KW-1185">Reference proteome</keyword>
<protein>
    <recommendedName>
        <fullName evidence="4">Beta-barrel porin 2</fullName>
    </recommendedName>
</protein>
<dbReference type="Pfam" id="PF10082">
    <property type="entry name" value="BBP2_2"/>
    <property type="match status" value="1"/>
</dbReference>